<organism evidence="1 2">
    <name type="scientific">Funneliformis mosseae</name>
    <name type="common">Endomycorrhizal fungus</name>
    <name type="synonym">Glomus mosseae</name>
    <dbReference type="NCBI Taxonomy" id="27381"/>
    <lineage>
        <taxon>Eukaryota</taxon>
        <taxon>Fungi</taxon>
        <taxon>Fungi incertae sedis</taxon>
        <taxon>Mucoromycota</taxon>
        <taxon>Glomeromycotina</taxon>
        <taxon>Glomeromycetes</taxon>
        <taxon>Glomerales</taxon>
        <taxon>Glomeraceae</taxon>
        <taxon>Funneliformis</taxon>
    </lineage>
</organism>
<accession>A0A9N8YUL5</accession>
<gene>
    <name evidence="1" type="ORF">FMOSSE_LOCUS1472</name>
</gene>
<proteinExistence type="predicted"/>
<comment type="caution">
    <text evidence="1">The sequence shown here is derived from an EMBL/GenBank/DDBJ whole genome shotgun (WGS) entry which is preliminary data.</text>
</comment>
<name>A0A9N8YUL5_FUNMO</name>
<keyword evidence="2" id="KW-1185">Reference proteome</keyword>
<dbReference type="Proteomes" id="UP000789375">
    <property type="component" value="Unassembled WGS sequence"/>
</dbReference>
<evidence type="ECO:0000313" key="1">
    <source>
        <dbReference type="EMBL" id="CAG8450396.1"/>
    </source>
</evidence>
<dbReference type="EMBL" id="CAJVPP010000169">
    <property type="protein sequence ID" value="CAG8450396.1"/>
    <property type="molecule type" value="Genomic_DNA"/>
</dbReference>
<evidence type="ECO:0000313" key="2">
    <source>
        <dbReference type="Proteomes" id="UP000789375"/>
    </source>
</evidence>
<sequence>MDDNKLNDDFSKYIDYKNIKDSLSRLLKAAFFTTISKSSMLNMKY</sequence>
<reference evidence="1" key="1">
    <citation type="submission" date="2021-06" db="EMBL/GenBank/DDBJ databases">
        <authorList>
            <person name="Kallberg Y."/>
            <person name="Tangrot J."/>
            <person name="Rosling A."/>
        </authorList>
    </citation>
    <scope>NUCLEOTIDE SEQUENCE</scope>
    <source>
        <strain evidence="1">87-6 pot B 2015</strain>
    </source>
</reference>
<dbReference type="AlphaFoldDB" id="A0A9N8YUL5"/>
<protein>
    <submittedName>
        <fullName evidence="1">2088_t:CDS:1</fullName>
    </submittedName>
</protein>